<comment type="caution">
    <text evidence="5">The sequence shown here is derived from an EMBL/GenBank/DDBJ whole genome shotgun (WGS) entry which is preliminary data.</text>
</comment>
<protein>
    <submittedName>
        <fullName evidence="5">Cytochrome P450</fullName>
    </submittedName>
</protein>
<evidence type="ECO:0000313" key="5">
    <source>
        <dbReference type="EMBL" id="MCI11025.1"/>
    </source>
</evidence>
<sequence>MIGSTGWLCRAEIRWLWMTSRRSGKLLGFISRVSMRICLVCSLGREKLRNQHQGRRREGGVFDEDCLLERQGSGGAEKRQEVRKLVGNQNPILFCIQETKLQSCNAFICSSLWGNSSHGFSYRPSVGVSGGLLTLWDSSEVEVWSSESNDHVLWCHGWFINSSDEFSVANVYAPCDSGAKQELWDSLSVRIQALGRARVCIYGDFNAVRSVEEQRSDRGGHRSLDSISFNRFIEDNTLFDLPLSGR</sequence>
<dbReference type="SUPFAM" id="SSF56219">
    <property type="entry name" value="DNase I-like"/>
    <property type="match status" value="1"/>
</dbReference>
<dbReference type="GO" id="GO:0003906">
    <property type="term" value="F:DNA-(apurinic or apyrimidinic site) endonuclease activity"/>
    <property type="evidence" value="ECO:0007669"/>
    <property type="project" value="TreeGrafter"/>
</dbReference>
<evidence type="ECO:0000256" key="2">
    <source>
        <dbReference type="ARBA" id="ARBA00022723"/>
    </source>
</evidence>
<evidence type="ECO:0000256" key="3">
    <source>
        <dbReference type="ARBA" id="ARBA00022801"/>
    </source>
</evidence>
<dbReference type="InterPro" id="IPR004808">
    <property type="entry name" value="AP_endonuc_1"/>
</dbReference>
<dbReference type="GO" id="GO:0008081">
    <property type="term" value="F:phosphoric diester hydrolase activity"/>
    <property type="evidence" value="ECO:0007669"/>
    <property type="project" value="TreeGrafter"/>
</dbReference>
<dbReference type="GO" id="GO:0005634">
    <property type="term" value="C:nucleus"/>
    <property type="evidence" value="ECO:0007669"/>
    <property type="project" value="TreeGrafter"/>
</dbReference>
<dbReference type="Gene3D" id="3.60.10.10">
    <property type="entry name" value="Endonuclease/exonuclease/phosphatase"/>
    <property type="match status" value="1"/>
</dbReference>
<dbReference type="GO" id="GO:0046872">
    <property type="term" value="F:metal ion binding"/>
    <property type="evidence" value="ECO:0007669"/>
    <property type="project" value="UniProtKB-KW"/>
</dbReference>
<keyword evidence="3" id="KW-0378">Hydrolase</keyword>
<dbReference type="EMBL" id="LXQA010078561">
    <property type="protein sequence ID" value="MCI11025.1"/>
    <property type="molecule type" value="Genomic_DNA"/>
</dbReference>
<dbReference type="PANTHER" id="PTHR22748:SF11">
    <property type="entry name" value="OS07G0184032 PROTEIN"/>
    <property type="match status" value="1"/>
</dbReference>
<proteinExistence type="predicted"/>
<evidence type="ECO:0000256" key="1">
    <source>
        <dbReference type="ARBA" id="ARBA00001946"/>
    </source>
</evidence>
<dbReference type="GO" id="GO:0008311">
    <property type="term" value="F:double-stranded DNA 3'-5' DNA exonuclease activity"/>
    <property type="evidence" value="ECO:0007669"/>
    <property type="project" value="TreeGrafter"/>
</dbReference>
<accession>A0A392PJE1</accession>
<dbReference type="InterPro" id="IPR036691">
    <property type="entry name" value="Endo/exonu/phosph_ase_sf"/>
</dbReference>
<dbReference type="GO" id="GO:0006284">
    <property type="term" value="P:base-excision repair"/>
    <property type="evidence" value="ECO:0007669"/>
    <property type="project" value="TreeGrafter"/>
</dbReference>
<dbReference type="Proteomes" id="UP000265520">
    <property type="component" value="Unassembled WGS sequence"/>
</dbReference>
<reference evidence="5 6" key="1">
    <citation type="journal article" date="2018" name="Front. Plant Sci.">
        <title>Red Clover (Trifolium pratense) and Zigzag Clover (T. medium) - A Picture of Genomic Similarities and Differences.</title>
        <authorList>
            <person name="Dluhosova J."/>
            <person name="Istvanek J."/>
            <person name="Nedelnik J."/>
            <person name="Repkova J."/>
        </authorList>
    </citation>
    <scope>NUCLEOTIDE SEQUENCE [LARGE SCALE GENOMIC DNA]</scope>
    <source>
        <strain evidence="6">cv. 10/8</strain>
        <tissue evidence="5">Leaf</tissue>
    </source>
</reference>
<feature type="non-terminal residue" evidence="5">
    <location>
        <position position="246"/>
    </location>
</feature>
<dbReference type="AlphaFoldDB" id="A0A392PJE1"/>
<comment type="cofactor">
    <cofactor evidence="1">
        <name>Mg(2+)</name>
        <dbReference type="ChEBI" id="CHEBI:18420"/>
    </cofactor>
</comment>
<name>A0A392PJE1_9FABA</name>
<evidence type="ECO:0000256" key="4">
    <source>
        <dbReference type="ARBA" id="ARBA00022842"/>
    </source>
</evidence>
<organism evidence="5 6">
    <name type="scientific">Trifolium medium</name>
    <dbReference type="NCBI Taxonomy" id="97028"/>
    <lineage>
        <taxon>Eukaryota</taxon>
        <taxon>Viridiplantae</taxon>
        <taxon>Streptophyta</taxon>
        <taxon>Embryophyta</taxon>
        <taxon>Tracheophyta</taxon>
        <taxon>Spermatophyta</taxon>
        <taxon>Magnoliopsida</taxon>
        <taxon>eudicotyledons</taxon>
        <taxon>Gunneridae</taxon>
        <taxon>Pentapetalae</taxon>
        <taxon>rosids</taxon>
        <taxon>fabids</taxon>
        <taxon>Fabales</taxon>
        <taxon>Fabaceae</taxon>
        <taxon>Papilionoideae</taxon>
        <taxon>50 kb inversion clade</taxon>
        <taxon>NPAAA clade</taxon>
        <taxon>Hologalegina</taxon>
        <taxon>IRL clade</taxon>
        <taxon>Trifolieae</taxon>
        <taxon>Trifolium</taxon>
    </lineage>
</organism>
<keyword evidence="4" id="KW-0460">Magnesium</keyword>
<keyword evidence="2" id="KW-0479">Metal-binding</keyword>
<keyword evidence="6" id="KW-1185">Reference proteome</keyword>
<dbReference type="PANTHER" id="PTHR22748">
    <property type="entry name" value="AP ENDONUCLEASE"/>
    <property type="match status" value="1"/>
</dbReference>
<evidence type="ECO:0000313" key="6">
    <source>
        <dbReference type="Proteomes" id="UP000265520"/>
    </source>
</evidence>